<dbReference type="AlphaFoldDB" id="A0A2S7I398"/>
<evidence type="ECO:0000313" key="2">
    <source>
        <dbReference type="Proteomes" id="UP000238565"/>
    </source>
</evidence>
<sequence>MNIDEILKQIKNELTQLFADNFKNLSNESKKDLNKFLSESEEKLKRWSVLLLEGKITKEEFEWLVKSQKDILFLTSLKEAGISKIKLSNFKNQVISTIIKTVLTSII</sequence>
<proteinExistence type="predicted"/>
<organism evidence="1 2">
    <name type="scientific">Cloacibacterium normanense</name>
    <dbReference type="NCBI Taxonomy" id="237258"/>
    <lineage>
        <taxon>Bacteria</taxon>
        <taxon>Pseudomonadati</taxon>
        <taxon>Bacteroidota</taxon>
        <taxon>Flavobacteriia</taxon>
        <taxon>Flavobacteriales</taxon>
        <taxon>Weeksellaceae</taxon>
    </lineage>
</organism>
<evidence type="ECO:0000313" key="1">
    <source>
        <dbReference type="EMBL" id="PPZ90979.1"/>
    </source>
</evidence>
<name>A0A2S7I398_9FLAO</name>
<gene>
    <name evidence="1" type="ORF">C3729_09870</name>
</gene>
<protein>
    <submittedName>
        <fullName evidence="1">Uncharacterized protein</fullName>
    </submittedName>
</protein>
<reference evidence="1 2" key="1">
    <citation type="submission" date="2018-02" db="EMBL/GenBank/DDBJ databases">
        <title>Draft genome sequence of bacterial isolates from marine environment.</title>
        <authorList>
            <person name="Singh S.K."/>
            <person name="Hill R."/>
            <person name="Major S."/>
            <person name="Cai H."/>
            <person name="Li Y."/>
        </authorList>
    </citation>
    <scope>NUCLEOTIDE SEQUENCE [LARGE SCALE GENOMIC DNA]</scope>
    <source>
        <strain evidence="1 2">IMET F</strain>
    </source>
</reference>
<dbReference type="EMBL" id="PTPZ01000006">
    <property type="protein sequence ID" value="PPZ90979.1"/>
    <property type="molecule type" value="Genomic_DNA"/>
</dbReference>
<accession>A0A2S7I398</accession>
<dbReference type="Proteomes" id="UP000238565">
    <property type="component" value="Unassembled WGS sequence"/>
</dbReference>
<comment type="caution">
    <text evidence="1">The sequence shown here is derived from an EMBL/GenBank/DDBJ whole genome shotgun (WGS) entry which is preliminary data.</text>
</comment>
<dbReference type="RefSeq" id="WP_104793989.1">
    <property type="nucleotide sequence ID" value="NZ_PTPZ01000006.1"/>
</dbReference>